<accession>B7QGI4</accession>
<keyword evidence="5 8" id="KW-1133">Transmembrane helix</keyword>
<dbReference type="Proteomes" id="UP000001555">
    <property type="component" value="Unassembled WGS sequence"/>
</dbReference>
<keyword evidence="6 8" id="KW-0472">Membrane</keyword>
<evidence type="ECO:0000256" key="3">
    <source>
        <dbReference type="ARBA" id="ARBA00022475"/>
    </source>
</evidence>
<dbReference type="PaxDb" id="6945-B7QGI4"/>
<dbReference type="GO" id="GO:0005886">
    <property type="term" value="C:plasma membrane"/>
    <property type="evidence" value="ECO:0007669"/>
    <property type="project" value="UniProtKB-SubCell"/>
</dbReference>
<dbReference type="InParanoid" id="B7QGI4"/>
<dbReference type="AlphaFoldDB" id="B7QGI4"/>
<evidence type="ECO:0000313" key="9">
    <source>
        <dbReference type="EMBL" id="EEC17956.1"/>
    </source>
</evidence>
<feature type="transmembrane region" description="Helical" evidence="8">
    <location>
        <begin position="278"/>
        <end position="297"/>
    </location>
</feature>
<dbReference type="Pfam" id="PF06151">
    <property type="entry name" value="Trehalose_recp"/>
    <property type="match status" value="1"/>
</dbReference>
<evidence type="ECO:0000256" key="7">
    <source>
        <dbReference type="ARBA" id="ARBA00023170"/>
    </source>
</evidence>
<sequence>MNWAQYNLIKSGSSEIGRNDVLHMFRAMLVMMKLLGVLPRDLEGDIGHEIDARSIAKSMRRAGVLLFIVFGYLIHFSAATIYNVTHDGGFFGFFANCGYVLRNIFSALCLIHFLVFQRVLLRIVVDGFHIFEEPPRGIERRIRRATVLAVCFDVVSYLAIVNASSYCGYKDVQKYFNFYLYKGDVSNGTIHKQLGYVLSTLDATAYATIMSVIYWFISFHACVSLYLGYLCENFAEIVRKVSRQSSVSGGQVKSLRRLTTRLSDILVRFDRVGHPVVFCWYLNIVSTLILSAPGILLGMRKASPYDYGYMLTDLITMLIVFVGVNFALADPARVFRSSFVHALKISTKVDINNEEVNHSAHVLIVSINSAKVAATGCKCFQVTRGMVLAILSMVSTYIIVVYQFIENAL</sequence>
<reference evidence="10" key="2">
    <citation type="submission" date="2020-05" db="UniProtKB">
        <authorList>
            <consortium name="EnsemblMetazoa"/>
        </authorList>
    </citation>
    <scope>IDENTIFICATION</scope>
    <source>
        <strain evidence="10">wikel</strain>
    </source>
</reference>
<dbReference type="PANTHER" id="PTHR21421:SF29">
    <property type="entry name" value="GUSTATORY RECEPTOR 5A FOR TREHALOSE-RELATED"/>
    <property type="match status" value="1"/>
</dbReference>
<evidence type="ECO:0000256" key="6">
    <source>
        <dbReference type="ARBA" id="ARBA00023136"/>
    </source>
</evidence>
<name>B7QGI4_IXOSC</name>
<feature type="transmembrane region" description="Helical" evidence="8">
    <location>
        <begin position="63"/>
        <end position="84"/>
    </location>
</feature>
<keyword evidence="11" id="KW-1185">Reference proteome</keyword>
<proteinExistence type="inferred from homology"/>
<dbReference type="PANTHER" id="PTHR21421">
    <property type="entry name" value="GUSTATORY RECEPTOR"/>
    <property type="match status" value="1"/>
</dbReference>
<comment type="subcellular location">
    <subcellularLocation>
        <location evidence="1">Cell membrane</location>
        <topology evidence="1">Multi-pass membrane protein</topology>
    </subcellularLocation>
</comment>
<feature type="transmembrane region" description="Helical" evidence="8">
    <location>
        <begin position="309"/>
        <end position="328"/>
    </location>
</feature>
<dbReference type="VEuPathDB" id="VectorBase:ISCW022394"/>
<dbReference type="GO" id="GO:0008527">
    <property type="term" value="F:taste receptor activity"/>
    <property type="evidence" value="ECO:0007669"/>
    <property type="project" value="InterPro"/>
</dbReference>
<comment type="similarity">
    <text evidence="2">Belongs to the insect chemoreceptor superfamily. Gustatory receptor (GR) family. Gr5a subfamily.</text>
</comment>
<feature type="transmembrane region" description="Helical" evidence="8">
    <location>
        <begin position="205"/>
        <end position="230"/>
    </location>
</feature>
<dbReference type="EMBL" id="DS931786">
    <property type="protein sequence ID" value="EEC17956.1"/>
    <property type="molecule type" value="Genomic_DNA"/>
</dbReference>
<reference evidence="9 11" key="1">
    <citation type="submission" date="2008-03" db="EMBL/GenBank/DDBJ databases">
        <title>Annotation of Ixodes scapularis.</title>
        <authorList>
            <consortium name="Ixodes scapularis Genome Project Consortium"/>
            <person name="Caler E."/>
            <person name="Hannick L.I."/>
            <person name="Bidwell S."/>
            <person name="Joardar V."/>
            <person name="Thiagarajan M."/>
            <person name="Amedeo P."/>
            <person name="Galinsky K.J."/>
            <person name="Schobel S."/>
            <person name="Inman J."/>
            <person name="Hostetler J."/>
            <person name="Miller J."/>
            <person name="Hammond M."/>
            <person name="Megy K."/>
            <person name="Lawson D."/>
            <person name="Kodira C."/>
            <person name="Sutton G."/>
            <person name="Meyer J."/>
            <person name="Hill C.A."/>
            <person name="Birren B."/>
            <person name="Nene V."/>
            <person name="Collins F."/>
            <person name="Alarcon-Chaidez F."/>
            <person name="Wikel S."/>
            <person name="Strausberg R."/>
        </authorList>
    </citation>
    <scope>NUCLEOTIDE SEQUENCE [LARGE SCALE GENOMIC DNA]</scope>
    <source>
        <strain evidence="11">Wikel</strain>
        <strain evidence="9">Wikel colony</strain>
    </source>
</reference>
<dbReference type="GO" id="GO:0007606">
    <property type="term" value="P:sensory perception of chemical stimulus"/>
    <property type="evidence" value="ECO:0000318"/>
    <property type="project" value="GO_Central"/>
</dbReference>
<dbReference type="HOGENOM" id="CLU_673163_0_0_1"/>
<keyword evidence="4 8" id="KW-0812">Transmembrane</keyword>
<dbReference type="InterPro" id="IPR009318">
    <property type="entry name" value="Gustatory_rcpt"/>
</dbReference>
<evidence type="ECO:0000313" key="11">
    <source>
        <dbReference type="Proteomes" id="UP000001555"/>
    </source>
</evidence>
<dbReference type="VEuPathDB" id="VectorBase:ISCI022394"/>
<gene>
    <name evidence="9" type="ORF">IscW_ISCW022394</name>
</gene>
<dbReference type="EnsemblMetazoa" id="ISCW022394-RA">
    <property type="protein sequence ID" value="ISCW022394-PA"/>
    <property type="gene ID" value="ISCW022394"/>
</dbReference>
<keyword evidence="3" id="KW-1003">Cell membrane</keyword>
<evidence type="ECO:0000256" key="5">
    <source>
        <dbReference type="ARBA" id="ARBA00022989"/>
    </source>
</evidence>
<keyword evidence="7" id="KW-0675">Receptor</keyword>
<feature type="transmembrane region" description="Helical" evidence="8">
    <location>
        <begin position="145"/>
        <end position="166"/>
    </location>
</feature>
<evidence type="ECO:0000313" key="10">
    <source>
        <dbReference type="EnsemblMetazoa" id="ISCW022394-PA"/>
    </source>
</evidence>
<evidence type="ECO:0000256" key="4">
    <source>
        <dbReference type="ARBA" id="ARBA00022692"/>
    </source>
</evidence>
<evidence type="ECO:0000256" key="1">
    <source>
        <dbReference type="ARBA" id="ARBA00004651"/>
    </source>
</evidence>
<feature type="transmembrane region" description="Helical" evidence="8">
    <location>
        <begin position="104"/>
        <end position="125"/>
    </location>
</feature>
<evidence type="ECO:0000256" key="8">
    <source>
        <dbReference type="SAM" id="Phobius"/>
    </source>
</evidence>
<protein>
    <submittedName>
        <fullName evidence="9 10">Uncharacterized protein</fullName>
    </submittedName>
</protein>
<dbReference type="EMBL" id="ABJB010394944">
    <property type="status" value="NOT_ANNOTATED_CDS"/>
    <property type="molecule type" value="Genomic_DNA"/>
</dbReference>
<dbReference type="GO" id="GO:0050916">
    <property type="term" value="P:sensory perception of sweet taste"/>
    <property type="evidence" value="ECO:0007669"/>
    <property type="project" value="UniProtKB-ARBA"/>
</dbReference>
<evidence type="ECO:0000256" key="2">
    <source>
        <dbReference type="ARBA" id="ARBA00005327"/>
    </source>
</evidence>
<organism>
    <name type="scientific">Ixodes scapularis</name>
    <name type="common">Black-legged tick</name>
    <name type="synonym">Deer tick</name>
    <dbReference type="NCBI Taxonomy" id="6945"/>
    <lineage>
        <taxon>Eukaryota</taxon>
        <taxon>Metazoa</taxon>
        <taxon>Ecdysozoa</taxon>
        <taxon>Arthropoda</taxon>
        <taxon>Chelicerata</taxon>
        <taxon>Arachnida</taxon>
        <taxon>Acari</taxon>
        <taxon>Parasitiformes</taxon>
        <taxon>Ixodida</taxon>
        <taxon>Ixodoidea</taxon>
        <taxon>Ixodidae</taxon>
        <taxon>Ixodinae</taxon>
        <taxon>Ixodes</taxon>
    </lineage>
</organism>
<feature type="transmembrane region" description="Helical" evidence="8">
    <location>
        <begin position="386"/>
        <end position="405"/>
    </location>
</feature>